<protein>
    <submittedName>
        <fullName evidence="2">Uncharacterized protein</fullName>
    </submittedName>
</protein>
<dbReference type="AlphaFoldDB" id="A0A1E5L9G4"/>
<keyword evidence="3" id="KW-1185">Reference proteome</keyword>
<evidence type="ECO:0000313" key="3">
    <source>
        <dbReference type="Proteomes" id="UP000095255"/>
    </source>
</evidence>
<reference evidence="2 3" key="1">
    <citation type="submission" date="2016-09" db="EMBL/GenBank/DDBJ databases">
        <title>Desulfuribacillus arsenicus sp. nov., an obligately anaerobic, dissimilatory arsenic- and antimonate-reducing bacterium isolated from anoxic sediments.</title>
        <authorList>
            <person name="Abin C.A."/>
            <person name="Hollibaugh J.T."/>
        </authorList>
    </citation>
    <scope>NUCLEOTIDE SEQUENCE [LARGE SCALE GENOMIC DNA]</scope>
    <source>
        <strain evidence="2 3">MLFW-2</strain>
    </source>
</reference>
<proteinExistence type="predicted"/>
<dbReference type="Proteomes" id="UP000095255">
    <property type="component" value="Unassembled WGS sequence"/>
</dbReference>
<gene>
    <name evidence="2" type="ORF">BHU72_09995</name>
</gene>
<dbReference type="RefSeq" id="WP_069700950.1">
    <property type="nucleotide sequence ID" value="NZ_MJAT01000002.1"/>
</dbReference>
<dbReference type="EMBL" id="MJAT01000002">
    <property type="protein sequence ID" value="OEH86583.1"/>
    <property type="molecule type" value="Genomic_DNA"/>
</dbReference>
<sequence>MRKKYKILLGVIVVAFIAWAAVTIYFYQQHTVTTKSIKISGWELEEGNEQVIQWKEILLVNKTAAPDDFDKIARKFDFASKLPIKLQNIAMRLMLFYDKRLVESPHGWTIIISGIALKSDNKSQTDRWMGMDLYLVDENGVPLYLSEGSRRNDDNSNMILYEKRDDKFDPNIRPQKLIWYWDKEKQYELNLTDVMIQTRKYSFFDRKPEATDRIFSFYAAFRDYFINIKKDLNDLVYDEDTQHLLKSIKDNKNSSINYHRPFYIGTYKNFTDVFALRLTYLLERNTSETEKEIIIYFVEEEGKWRSVDVKI</sequence>
<accession>A0A1E5L9G4</accession>
<keyword evidence="1" id="KW-0812">Transmembrane</keyword>
<keyword evidence="1" id="KW-0472">Membrane</keyword>
<keyword evidence="1" id="KW-1133">Transmembrane helix</keyword>
<feature type="transmembrane region" description="Helical" evidence="1">
    <location>
        <begin position="7"/>
        <end position="27"/>
    </location>
</feature>
<evidence type="ECO:0000256" key="1">
    <source>
        <dbReference type="SAM" id="Phobius"/>
    </source>
</evidence>
<name>A0A1E5L9G4_9FIRM</name>
<comment type="caution">
    <text evidence="2">The sequence shown here is derived from an EMBL/GenBank/DDBJ whole genome shotgun (WGS) entry which is preliminary data.</text>
</comment>
<organism evidence="2 3">
    <name type="scientific">Desulfuribacillus stibiiarsenatis</name>
    <dbReference type="NCBI Taxonomy" id="1390249"/>
    <lineage>
        <taxon>Bacteria</taxon>
        <taxon>Bacillati</taxon>
        <taxon>Bacillota</taxon>
        <taxon>Desulfuribacillia</taxon>
        <taxon>Desulfuribacillales</taxon>
        <taxon>Desulfuribacillaceae</taxon>
        <taxon>Desulfuribacillus</taxon>
    </lineage>
</organism>
<evidence type="ECO:0000313" key="2">
    <source>
        <dbReference type="EMBL" id="OEH86583.1"/>
    </source>
</evidence>